<dbReference type="EMBL" id="KV441408">
    <property type="protein sequence ID" value="OAF55509.1"/>
    <property type="molecule type" value="Genomic_DNA"/>
</dbReference>
<dbReference type="OrthoDB" id="2985014at2759"/>
<accession>A0A176ZZQ6</accession>
<sequence>MVGLLKVKLTAKNATDNNVSFGMPIDLGQNMGANTTNMKWAINTDKNMTGIVSASGNETSTGDIYNIDEEGGYQGSAFGPHFTQHPWACLNVLSTTVASGNLYTTDLINSFYGELRAVPQIPPPYAYLQRRNETHMLLFDTPSVQSMSDDNSATITTVVSYPNAEQLQ</sequence>
<proteinExistence type="predicted"/>
<name>A0A176ZZQ6_9PEZI</name>
<dbReference type="AlphaFoldDB" id="A0A176ZZQ6"/>
<dbReference type="RefSeq" id="XP_024320809.1">
    <property type="nucleotide sequence ID" value="XM_024471144.1"/>
</dbReference>
<protein>
    <submittedName>
        <fullName evidence="1">Uncharacterized protein</fullName>
    </submittedName>
</protein>
<organism evidence="1">
    <name type="scientific">Pseudogymnoascus destructans</name>
    <dbReference type="NCBI Taxonomy" id="655981"/>
    <lineage>
        <taxon>Eukaryota</taxon>
        <taxon>Fungi</taxon>
        <taxon>Dikarya</taxon>
        <taxon>Ascomycota</taxon>
        <taxon>Pezizomycotina</taxon>
        <taxon>Leotiomycetes</taxon>
        <taxon>Thelebolales</taxon>
        <taxon>Thelebolaceae</taxon>
        <taxon>Pseudogymnoascus</taxon>
    </lineage>
</organism>
<reference evidence="1" key="1">
    <citation type="submission" date="2016-03" db="EMBL/GenBank/DDBJ databases">
        <title>Updated assembly of Pseudogymnoascus destructans, the fungus causing white-nose syndrome of bats.</title>
        <authorList>
            <person name="Palmer J.M."/>
            <person name="Drees K.P."/>
            <person name="Foster J.T."/>
            <person name="Lindner D.L."/>
        </authorList>
    </citation>
    <scope>NUCLEOTIDE SEQUENCE [LARGE SCALE GENOMIC DNA]</scope>
    <source>
        <strain evidence="1">20631-21</strain>
    </source>
</reference>
<gene>
    <name evidence="1" type="ORF">VC83_07577</name>
</gene>
<dbReference type="GeneID" id="36290622"/>
<evidence type="ECO:0000313" key="1">
    <source>
        <dbReference type="EMBL" id="OAF55509.1"/>
    </source>
</evidence>
<dbReference type="Proteomes" id="UP000077154">
    <property type="component" value="Unassembled WGS sequence"/>
</dbReference>